<feature type="domain" description="Glucose-methanol-choline oxidoreductase N-terminal" evidence="7">
    <location>
        <begin position="252"/>
        <end position="266"/>
    </location>
</feature>
<reference evidence="8 9" key="1">
    <citation type="submission" date="2019-03" db="EMBL/GenBank/DDBJ databases">
        <title>Comparative insights into the high quality Complete genome sequence of highly metal resistant Cupriavidus metallidurans strain BS1 isolated from a gold-copper mine.</title>
        <authorList>
            <person name="Mazhar H.S."/>
            <person name="Rensing C."/>
        </authorList>
    </citation>
    <scope>NUCLEOTIDE SEQUENCE [LARGE SCALE GENOMIC DNA]</scope>
    <source>
        <strain evidence="8 9">BS1</strain>
    </source>
</reference>
<dbReference type="GO" id="GO:0016614">
    <property type="term" value="F:oxidoreductase activity, acting on CH-OH group of donors"/>
    <property type="evidence" value="ECO:0007669"/>
    <property type="project" value="InterPro"/>
</dbReference>
<dbReference type="RefSeq" id="WP_024569982.1">
    <property type="nucleotide sequence ID" value="NZ_CP037901.1"/>
</dbReference>
<evidence type="ECO:0000259" key="6">
    <source>
        <dbReference type="PROSITE" id="PS00623"/>
    </source>
</evidence>
<feature type="domain" description="Glucose-methanol-choline oxidoreductase N-terminal" evidence="6">
    <location>
        <begin position="80"/>
        <end position="103"/>
    </location>
</feature>
<dbReference type="InterPro" id="IPR012132">
    <property type="entry name" value="GMC_OxRdtase"/>
</dbReference>
<dbReference type="SUPFAM" id="SSF51905">
    <property type="entry name" value="FAD/NAD(P)-binding domain"/>
    <property type="match status" value="1"/>
</dbReference>
<organism evidence="8 9">
    <name type="scientific">Cupriavidus metallidurans</name>
    <dbReference type="NCBI Taxonomy" id="119219"/>
    <lineage>
        <taxon>Bacteria</taxon>
        <taxon>Pseudomonadati</taxon>
        <taxon>Pseudomonadota</taxon>
        <taxon>Betaproteobacteria</taxon>
        <taxon>Burkholderiales</taxon>
        <taxon>Burkholderiaceae</taxon>
        <taxon>Cupriavidus</taxon>
    </lineage>
</organism>
<keyword evidence="4 5" id="KW-0274">FAD</keyword>
<evidence type="ECO:0000313" key="9">
    <source>
        <dbReference type="Proteomes" id="UP000253772"/>
    </source>
</evidence>
<dbReference type="Pfam" id="PF05199">
    <property type="entry name" value="GMC_oxred_C"/>
    <property type="match status" value="1"/>
</dbReference>
<accession>A0A482IWL5</accession>
<comment type="similarity">
    <text evidence="2 5">Belongs to the GMC oxidoreductase family.</text>
</comment>
<gene>
    <name evidence="8" type="ORF">DDF84_027400</name>
</gene>
<keyword evidence="3 5" id="KW-0285">Flavoprotein</keyword>
<dbReference type="Gene3D" id="3.30.560.10">
    <property type="entry name" value="Glucose Oxidase, domain 3"/>
    <property type="match status" value="1"/>
</dbReference>
<evidence type="ECO:0000313" key="8">
    <source>
        <dbReference type="EMBL" id="QBP13358.1"/>
    </source>
</evidence>
<dbReference type="PANTHER" id="PTHR11552">
    <property type="entry name" value="GLUCOSE-METHANOL-CHOLINE GMC OXIDOREDUCTASE"/>
    <property type="match status" value="1"/>
</dbReference>
<dbReference type="PROSITE" id="PS00624">
    <property type="entry name" value="GMC_OXRED_2"/>
    <property type="match status" value="1"/>
</dbReference>
<name>A0A482IWL5_9BURK</name>
<dbReference type="OrthoDB" id="9785276at2"/>
<dbReference type="GO" id="GO:0050660">
    <property type="term" value="F:flavin adenine dinucleotide binding"/>
    <property type="evidence" value="ECO:0007669"/>
    <property type="project" value="InterPro"/>
</dbReference>
<protein>
    <submittedName>
        <fullName evidence="8">Glucose-methanol-choline oxidoreductase</fullName>
    </submittedName>
</protein>
<evidence type="ECO:0000256" key="5">
    <source>
        <dbReference type="RuleBase" id="RU003968"/>
    </source>
</evidence>
<evidence type="ECO:0000256" key="2">
    <source>
        <dbReference type="ARBA" id="ARBA00010790"/>
    </source>
</evidence>
<evidence type="ECO:0000256" key="3">
    <source>
        <dbReference type="ARBA" id="ARBA00022630"/>
    </source>
</evidence>
<proteinExistence type="inferred from homology"/>
<dbReference type="InterPro" id="IPR036188">
    <property type="entry name" value="FAD/NAD-bd_sf"/>
</dbReference>
<dbReference type="InterPro" id="IPR007867">
    <property type="entry name" value="GMC_OxRtase_C"/>
</dbReference>
<dbReference type="Pfam" id="PF00732">
    <property type="entry name" value="GMC_oxred_N"/>
    <property type="match status" value="1"/>
</dbReference>
<dbReference type="InterPro" id="IPR000172">
    <property type="entry name" value="GMC_OxRdtase_N"/>
</dbReference>
<evidence type="ECO:0000256" key="1">
    <source>
        <dbReference type="ARBA" id="ARBA00001974"/>
    </source>
</evidence>
<dbReference type="Proteomes" id="UP000253772">
    <property type="component" value="Chromosome c2"/>
</dbReference>
<dbReference type="PROSITE" id="PS00623">
    <property type="entry name" value="GMC_OXRED_1"/>
    <property type="match status" value="1"/>
</dbReference>
<dbReference type="AlphaFoldDB" id="A0A482IWL5"/>
<dbReference type="Gene3D" id="3.50.50.60">
    <property type="entry name" value="FAD/NAD(P)-binding domain"/>
    <property type="match status" value="1"/>
</dbReference>
<dbReference type="EMBL" id="CP037901">
    <property type="protein sequence ID" value="QBP13358.1"/>
    <property type="molecule type" value="Genomic_DNA"/>
</dbReference>
<dbReference type="PIRSF" id="PIRSF000137">
    <property type="entry name" value="Alcohol_oxidase"/>
    <property type="match status" value="1"/>
</dbReference>
<evidence type="ECO:0000259" key="7">
    <source>
        <dbReference type="PROSITE" id="PS00624"/>
    </source>
</evidence>
<evidence type="ECO:0000256" key="4">
    <source>
        <dbReference type="ARBA" id="ARBA00022827"/>
    </source>
</evidence>
<comment type="cofactor">
    <cofactor evidence="1">
        <name>FAD</name>
        <dbReference type="ChEBI" id="CHEBI:57692"/>
    </cofactor>
</comment>
<dbReference type="PANTHER" id="PTHR11552:SF147">
    <property type="entry name" value="CHOLINE DEHYDROGENASE, MITOCHONDRIAL"/>
    <property type="match status" value="1"/>
</dbReference>
<dbReference type="SUPFAM" id="SSF54373">
    <property type="entry name" value="FAD-linked reductases, C-terminal domain"/>
    <property type="match status" value="1"/>
</dbReference>
<sequence length="534" mass="57648">MDFDYVIIGAGSAGCVLANRLSADPSVRVCLVEAGPVDRSPLIHTPAGIIGILPTRHVNWAFETVPQPGLKGRLGYQPRGKTLGGSSAINAMIYIRGHRTDYDDWAALGNPDWSYDGVLPWFRRSEDYFGGADTYHGAGGELTVSALDAHPATHAFIEAGRKSGHAVNADFNGAEQEGVGHYHVTIRNGRRCSASVAFLHPLRDKRPNLTVLTGGHATRLILRGNTAEGVTVLVKGRDVELRARRETIVAAGAFGTPQLLQLSGIGDEADLRPHGIAVLHALPGVGKGLIDHPDYILPFKSPDKSLMGMSLQGVAAMTKAFFEYRKSHTGLLASNFGEAGAFLRTDPTLSRPDVQLHWVTGIVDNHNRTRHAGHGMSCHVCVLRPKSRGTVGLNSANPLAPPRIDPNFLSNDDDVTTLLKGYKLSREIMHAQPLARYAGRELYVKGVSSDDQLVDLLRRRTDSIYHPVGTCRMGSDDMAVVDQRLRVRGMDRLRVVDASIMPTLIGGNTNAPSIMIGEKGAAMIAEDWQGRAAA</sequence>